<evidence type="ECO:0000313" key="1">
    <source>
        <dbReference type="EMBL" id="KAF9803687.1"/>
    </source>
</evidence>
<evidence type="ECO:0000313" key="2">
    <source>
        <dbReference type="Proteomes" id="UP000639403"/>
    </source>
</evidence>
<dbReference type="Proteomes" id="UP000639403">
    <property type="component" value="Unassembled WGS sequence"/>
</dbReference>
<gene>
    <name evidence="1" type="ORF">IEO21_09591</name>
</gene>
<dbReference type="EMBL" id="JADOXO010000484">
    <property type="protein sequence ID" value="KAF9803687.1"/>
    <property type="molecule type" value="Genomic_DNA"/>
</dbReference>
<reference evidence="1" key="1">
    <citation type="submission" date="2020-11" db="EMBL/GenBank/DDBJ databases">
        <authorList>
            <person name="Koelle M."/>
            <person name="Horta M.A.C."/>
            <person name="Nowrousian M."/>
            <person name="Ohm R.A."/>
            <person name="Benz P."/>
            <person name="Pilgard A."/>
        </authorList>
    </citation>
    <scope>NUCLEOTIDE SEQUENCE</scope>
    <source>
        <strain evidence="1">FPRL280</strain>
    </source>
</reference>
<proteinExistence type="predicted"/>
<name>A0A8H7TY35_9APHY</name>
<organism evidence="1 2">
    <name type="scientific">Rhodonia placenta</name>
    <dbReference type="NCBI Taxonomy" id="104341"/>
    <lineage>
        <taxon>Eukaryota</taxon>
        <taxon>Fungi</taxon>
        <taxon>Dikarya</taxon>
        <taxon>Basidiomycota</taxon>
        <taxon>Agaricomycotina</taxon>
        <taxon>Agaricomycetes</taxon>
        <taxon>Polyporales</taxon>
        <taxon>Adustoporiaceae</taxon>
        <taxon>Rhodonia</taxon>
    </lineage>
</organism>
<sequence>MSSCCSTSVAHLSASSHVVKVSNSIFRSPYPDWSTGPLNSAENSAASLASSTCAAASPLRCPKRALKAVAKAASSAKGVIAPRVPICTETSWAKIGVAQARASPSRRPRALCTLSSMVVSAVLTSQYMHNWDRNQSYSIMVFPLYQRRRRSFNASLLMGAGVIIIGGGGDGGRPRGGGGGCGCLPGEPRGE</sequence>
<protein>
    <submittedName>
        <fullName evidence="1">Uncharacterized protein</fullName>
    </submittedName>
</protein>
<reference evidence="1" key="2">
    <citation type="journal article" name="Front. Microbiol.">
        <title>Degradative Capacity of Two Strains of Rhodonia placenta: From Phenotype to Genotype.</title>
        <authorList>
            <person name="Kolle M."/>
            <person name="Horta M.A.C."/>
            <person name="Nowrousian M."/>
            <person name="Ohm R.A."/>
            <person name="Benz J.P."/>
            <person name="Pilgard A."/>
        </authorList>
    </citation>
    <scope>NUCLEOTIDE SEQUENCE</scope>
    <source>
        <strain evidence="1">FPRL280</strain>
    </source>
</reference>
<dbReference type="AlphaFoldDB" id="A0A8H7TY35"/>
<accession>A0A8H7TY35</accession>
<comment type="caution">
    <text evidence="1">The sequence shown here is derived from an EMBL/GenBank/DDBJ whole genome shotgun (WGS) entry which is preliminary data.</text>
</comment>